<proteinExistence type="predicted"/>
<name>Q1MH85_RHIJ3</name>
<dbReference type="EMBL" id="AM236080">
    <property type="protein sequence ID" value="CAK07681.1"/>
    <property type="molecule type" value="Genomic_DNA"/>
</dbReference>
<protein>
    <submittedName>
        <fullName evidence="1">Uncharacterized protein</fullName>
    </submittedName>
</protein>
<evidence type="ECO:0000313" key="2">
    <source>
        <dbReference type="Proteomes" id="UP000006575"/>
    </source>
</evidence>
<reference evidence="1 2" key="1">
    <citation type="journal article" date="2006" name="Genome Biol.">
        <title>The genome of Rhizobium leguminosarum has recognizable core and accessory components.</title>
        <authorList>
            <person name="Young J.W."/>
            <person name="Crossman L.C."/>
            <person name="Johnston A.W.B."/>
            <person name="Thomson N.R."/>
            <person name="Ghazoui Z.F."/>
            <person name="Hull K.H."/>
            <person name="Wexler M."/>
            <person name="Curson A.R.J."/>
            <person name="Todd J.D."/>
            <person name="Poole P.S."/>
            <person name="Mauchline T.H."/>
            <person name="East A.K."/>
            <person name="Quail M.A."/>
            <person name="Churcher C."/>
            <person name="Arrowsmith C."/>
            <person name="Cherevach A."/>
            <person name="Chillingworth T."/>
            <person name="Clarke K."/>
            <person name="Cronin A."/>
            <person name="Davis P."/>
            <person name="Fraser A."/>
            <person name="Hance Z."/>
            <person name="Hauser H."/>
            <person name="Jagels K."/>
            <person name="Moule S."/>
            <person name="Mungall K."/>
            <person name="Norbertczak H."/>
            <person name="Rabbinowitsch E."/>
            <person name="Sanders M."/>
            <person name="Simmonds M."/>
            <person name="Whitehead S."/>
            <person name="Parkhill J."/>
        </authorList>
    </citation>
    <scope>NUCLEOTIDE SEQUENCE [LARGE SCALE GENOMIC DNA]</scope>
    <source>
        <strain evidence="2">DSM 114642 / LMG 32736 / 3841</strain>
    </source>
</reference>
<dbReference type="KEGG" id="rle:RL2189"/>
<accession>Q1MH85</accession>
<dbReference type="AlphaFoldDB" id="Q1MH85"/>
<dbReference type="Proteomes" id="UP000006575">
    <property type="component" value="Chromosome"/>
</dbReference>
<keyword evidence="2" id="KW-1185">Reference proteome</keyword>
<evidence type="ECO:0000313" key="1">
    <source>
        <dbReference type="EMBL" id="CAK07681.1"/>
    </source>
</evidence>
<sequence>MIHFARMPILFIAWLLGQRPSLYMFARQIKGGQMPKRVENDCNVPLIGALSYDLVSEWLTTGSCIKLAST</sequence>
<gene>
    <name evidence="1" type="ordered locus">RL2189</name>
</gene>
<dbReference type="EnsemblBacteria" id="CAK07681">
    <property type="protein sequence ID" value="CAK07681"/>
    <property type="gene ID" value="RL2189"/>
</dbReference>
<dbReference type="HOGENOM" id="CLU_2755086_0_0_5"/>
<organism evidence="1 2">
    <name type="scientific">Rhizobium johnstonii (strain DSM 114642 / LMG 32736 / 3841)</name>
    <name type="common">Rhizobium leguminosarum bv. viciae</name>
    <dbReference type="NCBI Taxonomy" id="216596"/>
    <lineage>
        <taxon>Bacteria</taxon>
        <taxon>Pseudomonadati</taxon>
        <taxon>Pseudomonadota</taxon>
        <taxon>Alphaproteobacteria</taxon>
        <taxon>Hyphomicrobiales</taxon>
        <taxon>Rhizobiaceae</taxon>
        <taxon>Rhizobium/Agrobacterium group</taxon>
        <taxon>Rhizobium</taxon>
        <taxon>Rhizobium johnstonii</taxon>
    </lineage>
</organism>